<dbReference type="Gene3D" id="2.120.10.30">
    <property type="entry name" value="TolB, C-terminal domain"/>
    <property type="match status" value="3"/>
</dbReference>
<keyword evidence="3" id="KW-1185">Reference proteome</keyword>
<dbReference type="PANTHER" id="PTHR46388">
    <property type="entry name" value="NHL REPEAT-CONTAINING PROTEIN 2"/>
    <property type="match status" value="1"/>
</dbReference>
<dbReference type="Proteomes" id="UP001174909">
    <property type="component" value="Unassembled WGS sequence"/>
</dbReference>
<name>A0AA35TQK6_GEOBA</name>
<comment type="caution">
    <text evidence="2">The sequence shown here is derived from an EMBL/GenBank/DDBJ whole genome shotgun (WGS) entry which is preliminary data.</text>
</comment>
<dbReference type="Pfam" id="PF01436">
    <property type="entry name" value="NHL"/>
    <property type="match status" value="1"/>
</dbReference>
<protein>
    <submittedName>
        <fullName evidence="2">NHL repeat-containing protein 2</fullName>
    </submittedName>
</protein>
<organism evidence="2 3">
    <name type="scientific">Geodia barretti</name>
    <name type="common">Barrett's horny sponge</name>
    <dbReference type="NCBI Taxonomy" id="519541"/>
    <lineage>
        <taxon>Eukaryota</taxon>
        <taxon>Metazoa</taxon>
        <taxon>Porifera</taxon>
        <taxon>Demospongiae</taxon>
        <taxon>Heteroscleromorpha</taxon>
        <taxon>Tetractinellida</taxon>
        <taxon>Astrophorina</taxon>
        <taxon>Geodiidae</taxon>
        <taxon>Geodia</taxon>
    </lineage>
</organism>
<gene>
    <name evidence="2" type="ORF">GBAR_LOCUS28081</name>
</gene>
<dbReference type="AlphaFoldDB" id="A0AA35TQK6"/>
<dbReference type="PANTHER" id="PTHR46388:SF2">
    <property type="entry name" value="NHL REPEAT-CONTAINING PROTEIN 2"/>
    <property type="match status" value="1"/>
</dbReference>
<reference evidence="2" key="1">
    <citation type="submission" date="2023-03" db="EMBL/GenBank/DDBJ databases">
        <authorList>
            <person name="Steffen K."/>
            <person name="Cardenas P."/>
        </authorList>
    </citation>
    <scope>NUCLEOTIDE SEQUENCE</scope>
</reference>
<evidence type="ECO:0000313" key="2">
    <source>
        <dbReference type="EMBL" id="CAI8051276.1"/>
    </source>
</evidence>
<proteinExistence type="predicted"/>
<keyword evidence="1" id="KW-0677">Repeat</keyword>
<accession>A0AA35TQK6</accession>
<dbReference type="SUPFAM" id="SSF63825">
    <property type="entry name" value="YWTD domain"/>
    <property type="match status" value="1"/>
</dbReference>
<dbReference type="EMBL" id="CASHTH010003916">
    <property type="protein sequence ID" value="CAI8051276.1"/>
    <property type="molecule type" value="Genomic_DNA"/>
</dbReference>
<dbReference type="CDD" id="cd14951">
    <property type="entry name" value="NHL-2_like"/>
    <property type="match status" value="1"/>
</dbReference>
<dbReference type="InterPro" id="IPR001258">
    <property type="entry name" value="NHL_repeat"/>
</dbReference>
<evidence type="ECO:0000313" key="3">
    <source>
        <dbReference type="Proteomes" id="UP001174909"/>
    </source>
</evidence>
<sequence length="419" mass="45447">MHIFPQLRKLERKYASELVVVGVHSAKFPTEKETDSLISAVRRCELEHPVINDAEFQHEGEMTFEQFDTLLGGMVAEFDEMGIMQRSPLPTTPPRSPENALSFPGKVLADEAGGRLFIADTNHNRIVVSSFDGDVKQVIGTGEEALIDGSLSQSAFNHPQGMVIDGDVLYVADTENHAIRRVDLQAGRVETIAGTGEQGYEREGRRPARSYSLSSPWDVVLHDGVLYIAMAGIHQLWSLELETGEVGPYAGSGREAITDGPLATSGLAQPSGITTDGDRLFFADSETSAIRNCDLNSSGSVRTLIGLGLFEFGDVDGDDFRVRMQHPIGITHHDGVLYVADTYNHKIKRVLPKTRAAFTVAGTGTPGYVDGPFGQARFAEPCGLSIANGKMYIADTNNHAIRVADMETNEVATLELTGL</sequence>
<dbReference type="InterPro" id="IPR011042">
    <property type="entry name" value="6-blade_b-propeller_TolB-like"/>
</dbReference>
<evidence type="ECO:0000256" key="1">
    <source>
        <dbReference type="ARBA" id="ARBA00022737"/>
    </source>
</evidence>
<dbReference type="InterPro" id="IPR045302">
    <property type="entry name" value="NHL2_NHL_rpt_dom"/>
</dbReference>